<sequence length="298" mass="34693">MATNAQRNEIRSFGSYPVSTKTFIVYTNLMIDIEKVFDDDILPITEYKILQKKRGRKKKQVEEDPNKNIPSGSIILVQYRDQYRGVKFKKSNSFFRNSMPIVMKVQDKLISFKVSRKGKFQITGCKTNEQAEICVLVFYNMIKPYKTTYNVTDGSHLKIHFEPVMYNIDFSVGFQIDRERLDIYINSKTQYTSLLETTIGYTGVNIKMPVSDAKLKKIMIECKEYRPNEVVISEVPFDTFCDKFKTKKKKTSYNTFLVFQSGSVIMSGKTLSCMEDAYYEFFELVSKCFPQNFNLSVI</sequence>
<dbReference type="EMBL" id="MN740961">
    <property type="protein sequence ID" value="QHU19991.1"/>
    <property type="molecule type" value="Genomic_DNA"/>
</dbReference>
<dbReference type="Gene3D" id="3.30.310.10">
    <property type="entry name" value="TATA-Binding Protein"/>
    <property type="match status" value="2"/>
</dbReference>
<proteinExistence type="predicted"/>
<dbReference type="SUPFAM" id="SSF55945">
    <property type="entry name" value="TATA-box binding protein-like"/>
    <property type="match status" value="1"/>
</dbReference>
<protein>
    <recommendedName>
        <fullName evidence="2">TATA-box binding protein</fullName>
    </recommendedName>
</protein>
<evidence type="ECO:0000313" key="1">
    <source>
        <dbReference type="EMBL" id="QHU19991.1"/>
    </source>
</evidence>
<dbReference type="InterPro" id="IPR012295">
    <property type="entry name" value="TBP_dom_sf"/>
</dbReference>
<reference evidence="1" key="1">
    <citation type="journal article" date="2020" name="Nature">
        <title>Giant virus diversity and host interactions through global metagenomics.</title>
        <authorList>
            <person name="Schulz F."/>
            <person name="Roux S."/>
            <person name="Paez-Espino D."/>
            <person name="Jungbluth S."/>
            <person name="Walsh D.A."/>
            <person name="Denef V.J."/>
            <person name="McMahon K.D."/>
            <person name="Konstantinidis K.T."/>
            <person name="Eloe-Fadrosh E.A."/>
            <person name="Kyrpides N.C."/>
            <person name="Woyke T."/>
        </authorList>
    </citation>
    <scope>NUCLEOTIDE SEQUENCE</scope>
    <source>
        <strain evidence="1">GVMAG-S-3300013014-136</strain>
    </source>
</reference>
<organism evidence="1">
    <name type="scientific">viral metagenome</name>
    <dbReference type="NCBI Taxonomy" id="1070528"/>
    <lineage>
        <taxon>unclassified sequences</taxon>
        <taxon>metagenomes</taxon>
        <taxon>organismal metagenomes</taxon>
    </lineage>
</organism>
<dbReference type="AlphaFoldDB" id="A0A6C0KS17"/>
<accession>A0A6C0KS17</accession>
<evidence type="ECO:0008006" key="2">
    <source>
        <dbReference type="Google" id="ProtNLM"/>
    </source>
</evidence>
<name>A0A6C0KS17_9ZZZZ</name>